<dbReference type="PANTHER" id="PTHR13563">
    <property type="entry name" value="TRNA (GUANINE-9-) METHYLTRANSFERASE"/>
    <property type="match status" value="1"/>
</dbReference>
<reference evidence="8 9" key="1">
    <citation type="journal article" date="2014" name="Mol. Plant">
        <title>Chromosome Scale Genome Assembly and Transcriptome Profiling of Nannochloropsis gaditana in Nitrogen Depletion.</title>
        <authorList>
            <person name="Corteggiani Carpinelli E."/>
            <person name="Telatin A."/>
            <person name="Vitulo N."/>
            <person name="Forcato C."/>
            <person name="D'Angelo M."/>
            <person name="Schiavon R."/>
            <person name="Vezzi A."/>
            <person name="Giacometti G.M."/>
            <person name="Morosinotto T."/>
            <person name="Valle G."/>
        </authorList>
    </citation>
    <scope>NUCLEOTIDE SEQUENCE [LARGE SCALE GENOMIC DNA]</scope>
    <source>
        <strain evidence="8 9">B-31</strain>
    </source>
</reference>
<evidence type="ECO:0000256" key="6">
    <source>
        <dbReference type="SAM" id="MobiDB-lite"/>
    </source>
</evidence>
<feature type="compositionally biased region" description="Polar residues" evidence="6">
    <location>
        <begin position="89"/>
        <end position="109"/>
    </location>
</feature>
<evidence type="ECO:0000256" key="5">
    <source>
        <dbReference type="ARBA" id="ARBA00048434"/>
    </source>
</evidence>
<dbReference type="EC" id="2.1.1.221" evidence="1"/>
<gene>
    <name evidence="8" type="ORF">Naga_100002g48</name>
</gene>
<keyword evidence="2 8" id="KW-0489">Methyltransferase</keyword>
<evidence type="ECO:0000256" key="2">
    <source>
        <dbReference type="ARBA" id="ARBA00022603"/>
    </source>
</evidence>
<dbReference type="GO" id="GO:0052905">
    <property type="term" value="F:tRNA (guanosine(9)-N1)-methyltransferase activity"/>
    <property type="evidence" value="ECO:0007669"/>
    <property type="project" value="UniProtKB-EC"/>
</dbReference>
<dbReference type="AlphaFoldDB" id="W7TRG4"/>
<dbReference type="CDD" id="cd18089">
    <property type="entry name" value="SPOUT_Trm10-like"/>
    <property type="match status" value="1"/>
</dbReference>
<keyword evidence="3 8" id="KW-0808">Transferase</keyword>
<evidence type="ECO:0000256" key="4">
    <source>
        <dbReference type="ARBA" id="ARBA00022691"/>
    </source>
</evidence>
<keyword evidence="4" id="KW-0949">S-adenosyl-L-methionine</keyword>
<organism evidence="8 9">
    <name type="scientific">Nannochloropsis gaditana</name>
    <dbReference type="NCBI Taxonomy" id="72520"/>
    <lineage>
        <taxon>Eukaryota</taxon>
        <taxon>Sar</taxon>
        <taxon>Stramenopiles</taxon>
        <taxon>Ochrophyta</taxon>
        <taxon>Eustigmatophyceae</taxon>
        <taxon>Eustigmatales</taxon>
        <taxon>Monodopsidaceae</taxon>
        <taxon>Nannochloropsis</taxon>
    </lineage>
</organism>
<dbReference type="GO" id="GO:0002939">
    <property type="term" value="P:tRNA N1-guanine methylation"/>
    <property type="evidence" value="ECO:0007669"/>
    <property type="project" value="TreeGrafter"/>
</dbReference>
<feature type="region of interest" description="Disordered" evidence="6">
    <location>
        <begin position="1"/>
        <end position="45"/>
    </location>
</feature>
<evidence type="ECO:0000313" key="8">
    <source>
        <dbReference type="EMBL" id="EWM28782.1"/>
    </source>
</evidence>
<dbReference type="GO" id="GO:0000049">
    <property type="term" value="F:tRNA binding"/>
    <property type="evidence" value="ECO:0007669"/>
    <property type="project" value="TreeGrafter"/>
</dbReference>
<dbReference type="OrthoDB" id="278300at2759"/>
<name>W7TRG4_9STRA</name>
<dbReference type="PROSITE" id="PS51675">
    <property type="entry name" value="SAM_MT_TRM10"/>
    <property type="match status" value="1"/>
</dbReference>
<dbReference type="Proteomes" id="UP000019335">
    <property type="component" value="Chromosome 4"/>
</dbReference>
<comment type="caution">
    <text evidence="8">The sequence shown here is derived from an EMBL/GenBank/DDBJ whole genome shotgun (WGS) entry which is preliminary data.</text>
</comment>
<evidence type="ECO:0000256" key="3">
    <source>
        <dbReference type="ARBA" id="ARBA00022679"/>
    </source>
</evidence>
<sequence length="332" mass="37161">MEPKRSANSAAEAVRDASEDTLSIPAPPSASAPSSSTPVKGGNLFLFRKPSRVKDVSKSVAKKLWRQEMWKVKKATKKAAKRAARQETNRQSGEVGQDDNLNLQAATSESKNDQLLRKQRREQRKNQRHEAQMAFLRRCEEGARVVIDCGFDSHMTEKELKSLGQQLMYVYASNKRALAPCTVHIAELGAGIQQRLSCVAGVQNWQGFNRETRPFMETYAAERDKLVYLTSDSPNVLTQLDPGLIYVIGGIVDRNRLKHATYNKALAQGIATARFPLREHVQLGSSPVLAVNHVFDILLEFQYTNDWRATFAKVLPNRKSVKVNEPAVNKDS</sequence>
<protein>
    <recommendedName>
        <fullName evidence="1">tRNA (guanine(9)-N(1))-methyltransferase</fullName>
        <ecNumber evidence="1">2.1.1.221</ecNumber>
    </recommendedName>
</protein>
<dbReference type="InterPro" id="IPR038459">
    <property type="entry name" value="MT_TRM10-typ_sf"/>
</dbReference>
<feature type="region of interest" description="Disordered" evidence="6">
    <location>
        <begin position="76"/>
        <end position="129"/>
    </location>
</feature>
<evidence type="ECO:0000313" key="9">
    <source>
        <dbReference type="Proteomes" id="UP000019335"/>
    </source>
</evidence>
<evidence type="ECO:0000259" key="7">
    <source>
        <dbReference type="PROSITE" id="PS51675"/>
    </source>
</evidence>
<keyword evidence="9" id="KW-1185">Reference proteome</keyword>
<dbReference type="InterPro" id="IPR007356">
    <property type="entry name" value="tRNA_m1G_MeTrfase_euk"/>
</dbReference>
<accession>W7TRG4</accession>
<dbReference type="GO" id="GO:0005634">
    <property type="term" value="C:nucleus"/>
    <property type="evidence" value="ECO:0007669"/>
    <property type="project" value="TreeGrafter"/>
</dbReference>
<evidence type="ECO:0000256" key="1">
    <source>
        <dbReference type="ARBA" id="ARBA00012797"/>
    </source>
</evidence>
<dbReference type="Gene3D" id="3.40.1280.30">
    <property type="match status" value="1"/>
</dbReference>
<comment type="catalytic activity">
    <reaction evidence="5">
        <text>guanosine(9) in tRNA + S-adenosyl-L-methionine = N(1)-methylguanosine(9) in tRNA + S-adenosyl-L-homocysteine + H(+)</text>
        <dbReference type="Rhea" id="RHEA:43156"/>
        <dbReference type="Rhea" id="RHEA-COMP:10367"/>
        <dbReference type="Rhea" id="RHEA-COMP:10368"/>
        <dbReference type="ChEBI" id="CHEBI:15378"/>
        <dbReference type="ChEBI" id="CHEBI:57856"/>
        <dbReference type="ChEBI" id="CHEBI:59789"/>
        <dbReference type="ChEBI" id="CHEBI:73542"/>
        <dbReference type="ChEBI" id="CHEBI:74269"/>
        <dbReference type="EC" id="2.1.1.221"/>
    </reaction>
</comment>
<feature type="domain" description="SAM-dependent MTase TRM10-type" evidence="7">
    <location>
        <begin position="131"/>
        <end position="322"/>
    </location>
</feature>
<proteinExistence type="predicted"/>
<dbReference type="InterPro" id="IPR028564">
    <property type="entry name" value="MT_TRM10-typ"/>
</dbReference>
<dbReference type="EMBL" id="AZIL01000274">
    <property type="protein sequence ID" value="EWM28782.1"/>
    <property type="molecule type" value="Genomic_DNA"/>
</dbReference>
<dbReference type="PANTHER" id="PTHR13563:SF13">
    <property type="entry name" value="TRNA METHYLTRANSFERASE 10 HOMOLOG A"/>
    <property type="match status" value="1"/>
</dbReference>